<dbReference type="Pfam" id="PF00586">
    <property type="entry name" value="AIRS"/>
    <property type="match status" value="1"/>
</dbReference>
<dbReference type="SUPFAM" id="SSF55326">
    <property type="entry name" value="PurM N-terminal domain-like"/>
    <property type="match status" value="1"/>
</dbReference>
<dbReference type="InterPro" id="IPR006283">
    <property type="entry name" value="ThiL-like"/>
</dbReference>
<comment type="caution">
    <text evidence="1">Lacks conserved residue(s) required for the propagation of feature annotation.</text>
</comment>
<keyword evidence="1" id="KW-0784">Thiamine biosynthesis</keyword>
<dbReference type="PANTHER" id="PTHR30270">
    <property type="entry name" value="THIAMINE-MONOPHOSPHATE KINASE"/>
    <property type="match status" value="1"/>
</dbReference>
<evidence type="ECO:0000256" key="2">
    <source>
        <dbReference type="SAM" id="MobiDB-lite"/>
    </source>
</evidence>
<feature type="binding site" evidence="1">
    <location>
        <position position="72"/>
    </location>
    <ligand>
        <name>Mg(2+)</name>
        <dbReference type="ChEBI" id="CHEBI:18420"/>
        <label>2</label>
    </ligand>
</feature>
<dbReference type="NCBIfam" id="NF004351">
    <property type="entry name" value="PRK05731.1-4"/>
    <property type="match status" value="1"/>
</dbReference>
<name>A0A1L7CFK8_9CORY</name>
<dbReference type="NCBIfam" id="TIGR01379">
    <property type="entry name" value="thiL"/>
    <property type="match status" value="1"/>
</dbReference>
<dbReference type="UniPathway" id="UPA00060">
    <property type="reaction ID" value="UER00142"/>
</dbReference>
<keyword evidence="1" id="KW-0479">Metal-binding</keyword>
<organism evidence="4 5">
    <name type="scientific">Corynebacterium aquilae DSM 44791</name>
    <dbReference type="NCBI Taxonomy" id="1431546"/>
    <lineage>
        <taxon>Bacteria</taxon>
        <taxon>Bacillati</taxon>
        <taxon>Actinomycetota</taxon>
        <taxon>Actinomycetes</taxon>
        <taxon>Mycobacteriales</taxon>
        <taxon>Corynebacteriaceae</taxon>
        <taxon>Corynebacterium</taxon>
    </lineage>
</organism>
<dbReference type="PANTHER" id="PTHR30270:SF0">
    <property type="entry name" value="THIAMINE-MONOPHOSPHATE KINASE"/>
    <property type="match status" value="1"/>
</dbReference>
<evidence type="ECO:0000313" key="4">
    <source>
        <dbReference type="EMBL" id="APT84642.1"/>
    </source>
</evidence>
<reference evidence="4 5" key="1">
    <citation type="submission" date="2014-08" db="EMBL/GenBank/DDBJ databases">
        <title>Complete genome sequence of Corynebacterium aquilae S-613T(T) (=DSM 44791(T)), isolated from the choana of a healthy golden eagle.</title>
        <authorList>
            <person name="Ruckert C."/>
            <person name="Albersmeier A."/>
            <person name="Winkler A."/>
            <person name="Kalinowski J."/>
        </authorList>
    </citation>
    <scope>NUCLEOTIDE SEQUENCE [LARGE SCALE GENOMIC DNA]</scope>
    <source>
        <strain evidence="4 5">S-613</strain>
    </source>
</reference>
<dbReference type="EMBL" id="CP009245">
    <property type="protein sequence ID" value="APT84642.1"/>
    <property type="molecule type" value="Genomic_DNA"/>
</dbReference>
<dbReference type="CDD" id="cd02194">
    <property type="entry name" value="ThiL"/>
    <property type="match status" value="1"/>
</dbReference>
<feature type="binding site" evidence="1">
    <location>
        <position position="41"/>
    </location>
    <ligand>
        <name>Mg(2+)</name>
        <dbReference type="ChEBI" id="CHEBI:18420"/>
        <label>4</label>
    </ligand>
</feature>
<dbReference type="GO" id="GO:0009228">
    <property type="term" value="P:thiamine biosynthetic process"/>
    <property type="evidence" value="ECO:0007669"/>
    <property type="project" value="UniProtKB-KW"/>
</dbReference>
<feature type="binding site" evidence="1">
    <location>
        <position position="43"/>
    </location>
    <ligand>
        <name>Mg(2+)</name>
        <dbReference type="ChEBI" id="CHEBI:18420"/>
        <label>1</label>
    </ligand>
</feature>
<keyword evidence="1" id="KW-0067">ATP-binding</keyword>
<feature type="binding site" evidence="1">
    <location>
        <position position="215"/>
    </location>
    <ligand>
        <name>ATP</name>
        <dbReference type="ChEBI" id="CHEBI:30616"/>
    </ligand>
</feature>
<comment type="miscellaneous">
    <text evidence="1">Reaction mechanism of ThiL seems to utilize a direct, inline transfer of the gamma-phosphate of ATP to TMP rather than a phosphorylated enzyme intermediate.</text>
</comment>
<keyword evidence="1 4" id="KW-0418">Kinase</keyword>
<comment type="catalytic activity">
    <reaction evidence="1">
        <text>thiamine phosphate + ATP = thiamine diphosphate + ADP</text>
        <dbReference type="Rhea" id="RHEA:15913"/>
        <dbReference type="ChEBI" id="CHEBI:30616"/>
        <dbReference type="ChEBI" id="CHEBI:37575"/>
        <dbReference type="ChEBI" id="CHEBI:58937"/>
        <dbReference type="ChEBI" id="CHEBI:456216"/>
        <dbReference type="EC" id="2.7.4.16"/>
    </reaction>
</comment>
<evidence type="ECO:0000256" key="1">
    <source>
        <dbReference type="HAMAP-Rule" id="MF_02128"/>
    </source>
</evidence>
<feature type="binding site" evidence="1">
    <location>
        <position position="310"/>
    </location>
    <ligand>
        <name>substrate</name>
    </ligand>
</feature>
<feature type="binding site" evidence="1">
    <location>
        <begin position="119"/>
        <end position="120"/>
    </location>
    <ligand>
        <name>ATP</name>
        <dbReference type="ChEBI" id="CHEBI:30616"/>
    </ligand>
</feature>
<dbReference type="InterPro" id="IPR036676">
    <property type="entry name" value="PurM-like_C_sf"/>
</dbReference>
<dbReference type="Gene3D" id="3.30.1330.10">
    <property type="entry name" value="PurM-like, N-terminal domain"/>
    <property type="match status" value="1"/>
</dbReference>
<protein>
    <recommendedName>
        <fullName evidence="1">Thiamine-monophosphate kinase</fullName>
        <shortName evidence="1">TMP kinase</shortName>
        <shortName evidence="1">Thiamine-phosphate kinase</shortName>
        <ecNumber evidence="1">2.7.4.16</ecNumber>
    </recommendedName>
</protein>
<dbReference type="GO" id="GO:0009229">
    <property type="term" value="P:thiamine diphosphate biosynthetic process"/>
    <property type="evidence" value="ECO:0007669"/>
    <property type="project" value="UniProtKB-UniRule"/>
</dbReference>
<keyword evidence="5" id="KW-1185">Reference proteome</keyword>
<sequence>MKDAGEHETIAAIGRNAPSSRNGDDAAVLASPAPNSRTVVSTDALVSGRHFNPNWTSAYHLGRKAITQNFADIEAMGARPIAAVAALAAPAHTPLAAIEDLARGMNARLTDYSAELVGGDITQAPTLTIAVTAIGLIGGDKPPLTLNAARPGQKLVAAGNIGHAAAGLALLSKLGPDNIPTHLTHLVRAQLDPQLVPNRGLVARATGATAMTDNSDGLITDLTAIATASNVRIDIHTNAIQPTPELAHAAQICHTDPWEWILSGGEDHTLLATTVHEPPSGFRIIGHVSKQRGHLPVSIDGENPPYNRGWQAFDKPATT</sequence>
<proteinExistence type="inferred from homology"/>
<feature type="region of interest" description="Disordered" evidence="2">
    <location>
        <begin position="1"/>
        <end position="27"/>
    </location>
</feature>
<dbReference type="STRING" id="1431546.CAQU_05685"/>
<feature type="binding site" evidence="1">
    <location>
        <position position="50"/>
    </location>
    <ligand>
        <name>substrate</name>
    </ligand>
</feature>
<feature type="binding site" evidence="1">
    <location>
        <position position="120"/>
    </location>
    <ligand>
        <name>Mg(2+)</name>
        <dbReference type="ChEBI" id="CHEBI:18420"/>
        <label>1</label>
    </ligand>
</feature>
<dbReference type="Gene3D" id="3.90.650.10">
    <property type="entry name" value="PurM-like C-terminal domain"/>
    <property type="match status" value="1"/>
</dbReference>
<dbReference type="HAMAP" id="MF_02128">
    <property type="entry name" value="TMP_kinase"/>
    <property type="match status" value="1"/>
</dbReference>
<dbReference type="GO" id="GO:0000287">
    <property type="term" value="F:magnesium ion binding"/>
    <property type="evidence" value="ECO:0007669"/>
    <property type="project" value="UniProtKB-UniRule"/>
</dbReference>
<dbReference type="EC" id="2.7.4.16" evidence="1"/>
<keyword evidence="1" id="KW-0547">Nucleotide-binding</keyword>
<dbReference type="InterPro" id="IPR036921">
    <property type="entry name" value="PurM-like_N_sf"/>
</dbReference>
<feature type="binding site" evidence="1">
    <location>
        <position position="216"/>
    </location>
    <ligand>
        <name>Mg(2+)</name>
        <dbReference type="ChEBI" id="CHEBI:18420"/>
        <label>5</label>
    </ligand>
</feature>
<dbReference type="KEGG" id="caqu:CAQU_05685"/>
<accession>A0A1L7CFK8</accession>
<dbReference type="SUPFAM" id="SSF56042">
    <property type="entry name" value="PurM C-terminal domain-like"/>
    <property type="match status" value="1"/>
</dbReference>
<keyword evidence="1" id="KW-0808">Transferase</keyword>
<feature type="binding site" evidence="1">
    <location>
        <position position="42"/>
    </location>
    <ligand>
        <name>Mg(2+)</name>
        <dbReference type="ChEBI" id="CHEBI:18420"/>
        <label>1</label>
    </ligand>
</feature>
<comment type="pathway">
    <text evidence="1">Cofactor biosynthesis; thiamine diphosphate biosynthesis; thiamine diphosphate from thiamine phosphate: step 1/1.</text>
</comment>
<dbReference type="PIRSF" id="PIRSF005303">
    <property type="entry name" value="Thiam_monoph_kin"/>
    <property type="match status" value="1"/>
</dbReference>
<feature type="binding site" evidence="1">
    <location>
        <position position="25"/>
    </location>
    <ligand>
        <name>Mg(2+)</name>
        <dbReference type="ChEBI" id="CHEBI:18420"/>
        <label>4</label>
    </ligand>
</feature>
<comment type="similarity">
    <text evidence="1">Belongs to the thiamine-monophosphate kinase family.</text>
</comment>
<comment type="function">
    <text evidence="1">Catalyzes the ATP-dependent phosphorylation of thiamine-monophosphate (TMP) to form thiamine-pyrophosphate (TPP), the active form of vitamin B1.</text>
</comment>
<dbReference type="GO" id="GO:0005524">
    <property type="term" value="F:ATP binding"/>
    <property type="evidence" value="ECO:0007669"/>
    <property type="project" value="UniProtKB-UniRule"/>
</dbReference>
<evidence type="ECO:0000259" key="3">
    <source>
        <dbReference type="Pfam" id="PF00586"/>
    </source>
</evidence>
<feature type="binding site" evidence="1">
    <location>
        <position position="266"/>
    </location>
    <ligand>
        <name>substrate</name>
    </ligand>
</feature>
<dbReference type="InterPro" id="IPR016188">
    <property type="entry name" value="PurM-like_N"/>
</dbReference>
<feature type="domain" description="PurM-like N-terminal" evidence="3">
    <location>
        <begin position="23"/>
        <end position="137"/>
    </location>
</feature>
<feature type="binding site" evidence="1">
    <location>
        <position position="43"/>
    </location>
    <ligand>
        <name>Mg(2+)</name>
        <dbReference type="ChEBI" id="CHEBI:18420"/>
        <label>2</label>
    </ligand>
</feature>
<keyword evidence="1" id="KW-0460">Magnesium</keyword>
<feature type="binding site" evidence="1">
    <location>
        <position position="72"/>
    </location>
    <ligand>
        <name>Mg(2+)</name>
        <dbReference type="ChEBI" id="CHEBI:18420"/>
        <label>4</label>
    </ligand>
</feature>
<dbReference type="AlphaFoldDB" id="A0A1L7CFK8"/>
<feature type="binding site" evidence="1">
    <location>
        <position position="25"/>
    </location>
    <ligand>
        <name>Mg(2+)</name>
        <dbReference type="ChEBI" id="CHEBI:18420"/>
        <label>3</label>
    </ligand>
</feature>
<gene>
    <name evidence="1" type="primary">thiL</name>
    <name evidence="4" type="ORF">CAQU_05685</name>
</gene>
<feature type="binding site" evidence="1">
    <location>
        <position position="213"/>
    </location>
    <ligand>
        <name>Mg(2+)</name>
        <dbReference type="ChEBI" id="CHEBI:18420"/>
        <label>3</label>
    </ligand>
</feature>
<feature type="binding site" evidence="1">
    <location>
        <position position="72"/>
    </location>
    <ligand>
        <name>Mg(2+)</name>
        <dbReference type="ChEBI" id="CHEBI:18420"/>
        <label>3</label>
    </ligand>
</feature>
<dbReference type="GO" id="GO:0009030">
    <property type="term" value="F:thiamine-phosphate kinase activity"/>
    <property type="evidence" value="ECO:0007669"/>
    <property type="project" value="UniProtKB-UniRule"/>
</dbReference>
<feature type="region of interest" description="Disordered" evidence="2">
    <location>
        <begin position="298"/>
        <end position="319"/>
    </location>
</feature>
<dbReference type="Proteomes" id="UP000185478">
    <property type="component" value="Chromosome"/>
</dbReference>
<evidence type="ECO:0000313" key="5">
    <source>
        <dbReference type="Proteomes" id="UP000185478"/>
    </source>
</evidence>